<dbReference type="PANTHER" id="PTHR43818">
    <property type="entry name" value="BCDNA.GH03377"/>
    <property type="match status" value="1"/>
</dbReference>
<evidence type="ECO:0000256" key="1">
    <source>
        <dbReference type="SAM" id="MobiDB-lite"/>
    </source>
</evidence>
<dbReference type="EMBL" id="JAJKFW010000025">
    <property type="protein sequence ID" value="MCC9643892.1"/>
    <property type="molecule type" value="Genomic_DNA"/>
</dbReference>
<gene>
    <name evidence="4" type="ORF">LOC71_16520</name>
</gene>
<sequence length="456" mass="49334">MKPTQSAHLNAASPMPVQSGTTRRRWMQMAGASLGVAAASQWQPATSNAAESTDPDRPLNLAIIGVANRGASNVAGVKSQNLTALCDVDENYLQAASKQFPKARLYRDYREMIREEGELDGVVISTPDHHHAPATIRAIESGLHVYCEKPLTHTVAEARAIRLAAKEAGVVTQMGTQIHAGSNYRRVVEMIQDGVIGNVTRVHVWVGKGWGATELPSPKGEAPSNVDWDLWLGPAPKIAYTPGLHPASWRRYRAYGAGTLGDMGCHYVDLPFWALGLHLPSSIVADGAPPSDDYCPTGLKVRYHFDATDHHDEIDLIWYDGDRSPKELEGISVPGSGVLFVGDKGMMIATYGSYTLLPKEKFADFKPAAPRIAESIGHHQEWIQAIRGQGTPLCQFDYSGPLTETVLLGTVAHQCGRELKFNASDMVCVGDDAATALLSKDYREGWSVDAAATAKA</sequence>
<organism evidence="4 5">
    <name type="scientific">Rhodopirellula halodulae</name>
    <dbReference type="NCBI Taxonomy" id="2894198"/>
    <lineage>
        <taxon>Bacteria</taxon>
        <taxon>Pseudomonadati</taxon>
        <taxon>Planctomycetota</taxon>
        <taxon>Planctomycetia</taxon>
        <taxon>Pirellulales</taxon>
        <taxon>Pirellulaceae</taxon>
        <taxon>Rhodopirellula</taxon>
    </lineage>
</organism>
<keyword evidence="5" id="KW-1185">Reference proteome</keyword>
<dbReference type="InterPro" id="IPR036291">
    <property type="entry name" value="NAD(P)-bd_dom_sf"/>
</dbReference>
<dbReference type="SUPFAM" id="SSF51735">
    <property type="entry name" value="NAD(P)-binding Rossmann-fold domains"/>
    <property type="match status" value="1"/>
</dbReference>
<dbReference type="SUPFAM" id="SSF55347">
    <property type="entry name" value="Glyceraldehyde-3-phosphate dehydrogenase-like, C-terminal domain"/>
    <property type="match status" value="1"/>
</dbReference>
<evidence type="ECO:0000259" key="3">
    <source>
        <dbReference type="Pfam" id="PF19051"/>
    </source>
</evidence>
<name>A0ABS8NK29_9BACT</name>
<comment type="caution">
    <text evidence="4">The sequence shown here is derived from an EMBL/GenBank/DDBJ whole genome shotgun (WGS) entry which is preliminary data.</text>
</comment>
<dbReference type="Gene3D" id="3.30.360.10">
    <property type="entry name" value="Dihydrodipicolinate Reductase, domain 2"/>
    <property type="match status" value="1"/>
</dbReference>
<evidence type="ECO:0000313" key="4">
    <source>
        <dbReference type="EMBL" id="MCC9643892.1"/>
    </source>
</evidence>
<dbReference type="InterPro" id="IPR000683">
    <property type="entry name" value="Gfo/Idh/MocA-like_OxRdtase_N"/>
</dbReference>
<dbReference type="Gene3D" id="3.40.50.720">
    <property type="entry name" value="NAD(P)-binding Rossmann-like Domain"/>
    <property type="match status" value="1"/>
</dbReference>
<dbReference type="InterPro" id="IPR050463">
    <property type="entry name" value="Gfo/Idh/MocA_oxidrdct_glycsds"/>
</dbReference>
<feature type="domain" description="Gfo/Idh/MocA-like oxidoreductase bacterial type C-terminal" evidence="3">
    <location>
        <begin position="210"/>
        <end position="447"/>
    </location>
</feature>
<feature type="region of interest" description="Disordered" evidence="1">
    <location>
        <begin position="1"/>
        <end position="23"/>
    </location>
</feature>
<dbReference type="Pfam" id="PF19051">
    <property type="entry name" value="GFO_IDH_MocA_C2"/>
    <property type="match status" value="1"/>
</dbReference>
<dbReference type="PANTHER" id="PTHR43818:SF10">
    <property type="entry name" value="NADH-DEPENDENT DEHYDROGENASE-RELATED"/>
    <property type="match status" value="1"/>
</dbReference>
<dbReference type="Proteomes" id="UP001430306">
    <property type="component" value="Unassembled WGS sequence"/>
</dbReference>
<dbReference type="InterPro" id="IPR043906">
    <property type="entry name" value="Gfo/Idh/MocA_OxRdtase_bact_C"/>
</dbReference>
<accession>A0ABS8NK29</accession>
<proteinExistence type="predicted"/>
<dbReference type="Pfam" id="PF01408">
    <property type="entry name" value="GFO_IDH_MocA"/>
    <property type="match status" value="1"/>
</dbReference>
<dbReference type="PROSITE" id="PS51318">
    <property type="entry name" value="TAT"/>
    <property type="match status" value="1"/>
</dbReference>
<feature type="domain" description="Gfo/Idh/MocA-like oxidoreductase N-terminal" evidence="2">
    <location>
        <begin position="60"/>
        <end position="175"/>
    </location>
</feature>
<dbReference type="InterPro" id="IPR006311">
    <property type="entry name" value="TAT_signal"/>
</dbReference>
<dbReference type="RefSeq" id="WP_230274865.1">
    <property type="nucleotide sequence ID" value="NZ_JAJKFW010000025.1"/>
</dbReference>
<evidence type="ECO:0000313" key="5">
    <source>
        <dbReference type="Proteomes" id="UP001430306"/>
    </source>
</evidence>
<protein>
    <submittedName>
        <fullName evidence="4">Gfo/Idh/MocA family oxidoreductase</fullName>
    </submittedName>
</protein>
<evidence type="ECO:0000259" key="2">
    <source>
        <dbReference type="Pfam" id="PF01408"/>
    </source>
</evidence>
<reference evidence="4" key="1">
    <citation type="submission" date="2021-11" db="EMBL/GenBank/DDBJ databases">
        <title>Genome sequence.</title>
        <authorList>
            <person name="Sun Q."/>
        </authorList>
    </citation>
    <scope>NUCLEOTIDE SEQUENCE</scope>
    <source>
        <strain evidence="4">JC740</strain>
    </source>
</reference>